<gene>
    <name evidence="6" type="ORF">Q5716_00245</name>
</gene>
<comment type="subcellular location">
    <subcellularLocation>
        <location evidence="1">Membrane</location>
        <topology evidence="1">Multi-pass membrane protein</topology>
    </subcellularLocation>
</comment>
<evidence type="ECO:0000256" key="4">
    <source>
        <dbReference type="ARBA" id="ARBA00023136"/>
    </source>
</evidence>
<name>A0ABT9BI08_9MICO</name>
<reference evidence="6 7" key="1">
    <citation type="submission" date="2023-07" db="EMBL/GenBank/DDBJ databases">
        <title>Protaetiibacter sp. nov WY-16 isolated from soil.</title>
        <authorList>
            <person name="Liu B."/>
            <person name="Wan Y."/>
        </authorList>
    </citation>
    <scope>NUCLEOTIDE SEQUENCE [LARGE SCALE GENOMIC DNA]</scope>
    <source>
        <strain evidence="6 7">WY-16</strain>
    </source>
</reference>
<evidence type="ECO:0000256" key="1">
    <source>
        <dbReference type="ARBA" id="ARBA00004141"/>
    </source>
</evidence>
<sequence>MTIAVWIVSGITALLFVFAGGVKLLRSREDLKAQMAWVDDFSPWQVKAIGALEVLGAIGLILPVLTGIAPVLTPIAAVGLAVLQLVAAVVHARRKEPQMIGINLVLAALAAFVAVTRFLGY</sequence>
<keyword evidence="2 5" id="KW-0812">Transmembrane</keyword>
<accession>A0ABT9BI08</accession>
<evidence type="ECO:0000256" key="5">
    <source>
        <dbReference type="SAM" id="Phobius"/>
    </source>
</evidence>
<feature type="transmembrane region" description="Helical" evidence="5">
    <location>
        <begin position="46"/>
        <end position="65"/>
    </location>
</feature>
<comment type="caution">
    <text evidence="6">The sequence shown here is derived from an EMBL/GenBank/DDBJ whole genome shotgun (WGS) entry which is preliminary data.</text>
</comment>
<feature type="transmembrane region" description="Helical" evidence="5">
    <location>
        <begin position="6"/>
        <end position="25"/>
    </location>
</feature>
<keyword evidence="4 5" id="KW-0472">Membrane</keyword>
<evidence type="ECO:0000256" key="3">
    <source>
        <dbReference type="ARBA" id="ARBA00022989"/>
    </source>
</evidence>
<dbReference type="Proteomes" id="UP001241072">
    <property type="component" value="Unassembled WGS sequence"/>
</dbReference>
<evidence type="ECO:0000313" key="6">
    <source>
        <dbReference type="EMBL" id="MDO7880649.1"/>
    </source>
</evidence>
<proteinExistence type="predicted"/>
<dbReference type="EMBL" id="JAUQUB010000001">
    <property type="protein sequence ID" value="MDO7880649.1"/>
    <property type="molecule type" value="Genomic_DNA"/>
</dbReference>
<dbReference type="RefSeq" id="WP_305001080.1">
    <property type="nucleotide sequence ID" value="NZ_JAUQUB010000001.1"/>
</dbReference>
<dbReference type="InterPro" id="IPR032808">
    <property type="entry name" value="DoxX"/>
</dbReference>
<evidence type="ECO:0000313" key="7">
    <source>
        <dbReference type="Proteomes" id="UP001241072"/>
    </source>
</evidence>
<feature type="transmembrane region" description="Helical" evidence="5">
    <location>
        <begin position="102"/>
        <end position="120"/>
    </location>
</feature>
<organism evidence="6 7">
    <name type="scientific">Antiquaquibacter soli</name>
    <dbReference type="NCBI Taxonomy" id="3064523"/>
    <lineage>
        <taxon>Bacteria</taxon>
        <taxon>Bacillati</taxon>
        <taxon>Actinomycetota</taxon>
        <taxon>Actinomycetes</taxon>
        <taxon>Micrococcales</taxon>
        <taxon>Microbacteriaceae</taxon>
        <taxon>Antiquaquibacter</taxon>
    </lineage>
</organism>
<evidence type="ECO:0000256" key="2">
    <source>
        <dbReference type="ARBA" id="ARBA00022692"/>
    </source>
</evidence>
<feature type="transmembrane region" description="Helical" evidence="5">
    <location>
        <begin position="71"/>
        <end position="90"/>
    </location>
</feature>
<protein>
    <submittedName>
        <fullName evidence="6">DoxX family protein</fullName>
    </submittedName>
</protein>
<keyword evidence="3 5" id="KW-1133">Transmembrane helix</keyword>
<dbReference type="Pfam" id="PF13564">
    <property type="entry name" value="DoxX_2"/>
    <property type="match status" value="1"/>
</dbReference>
<keyword evidence="7" id="KW-1185">Reference proteome</keyword>